<organism evidence="1 2">
    <name type="scientific">Penicillium chrysogenum</name>
    <name type="common">Penicillium notatum</name>
    <dbReference type="NCBI Taxonomy" id="5076"/>
    <lineage>
        <taxon>Eukaryota</taxon>
        <taxon>Fungi</taxon>
        <taxon>Dikarya</taxon>
        <taxon>Ascomycota</taxon>
        <taxon>Pezizomycotina</taxon>
        <taxon>Eurotiomycetes</taxon>
        <taxon>Eurotiomycetidae</taxon>
        <taxon>Eurotiales</taxon>
        <taxon>Aspergillaceae</taxon>
        <taxon>Penicillium</taxon>
        <taxon>Penicillium chrysogenum species complex</taxon>
    </lineage>
</organism>
<proteinExistence type="predicted"/>
<gene>
    <name evidence="1" type="ORF">N7505_011958</name>
</gene>
<name>A0ABQ8W033_PENCH</name>
<dbReference type="Proteomes" id="UP001220256">
    <property type="component" value="Unassembled WGS sequence"/>
</dbReference>
<protein>
    <submittedName>
        <fullName evidence="1">Uncharacterized protein</fullName>
    </submittedName>
</protein>
<dbReference type="EMBL" id="JAPVEB010000012">
    <property type="protein sequence ID" value="KAJ5253295.1"/>
    <property type="molecule type" value="Genomic_DNA"/>
</dbReference>
<sequence length="166" mass="17480">MHAKVVLAGAALTAVSMIPSCPAPIVGGLIAGAFGAELAGNLIYIGLNDNLKRSPVDSSVKARSAIGYKSRRALGYKSRRALGYPGVSDESVQQCKDSNSGKTDVKVTQTEAHSYRIDNVTPECMNLAALFTEDSPPVPCGSACLQYSNLSESDNNALQGYIQELL</sequence>
<keyword evidence="2" id="KW-1185">Reference proteome</keyword>
<accession>A0ABQ8W033</accession>
<evidence type="ECO:0000313" key="1">
    <source>
        <dbReference type="EMBL" id="KAJ5253295.1"/>
    </source>
</evidence>
<comment type="caution">
    <text evidence="1">The sequence shown here is derived from an EMBL/GenBank/DDBJ whole genome shotgun (WGS) entry which is preliminary data.</text>
</comment>
<reference evidence="1 2" key="1">
    <citation type="journal article" date="2023" name="IMA Fungus">
        <title>Comparative genomic study of the Penicillium genus elucidates a diverse pangenome and 15 lateral gene transfer events.</title>
        <authorList>
            <person name="Petersen C."/>
            <person name="Sorensen T."/>
            <person name="Nielsen M.R."/>
            <person name="Sondergaard T.E."/>
            <person name="Sorensen J.L."/>
            <person name="Fitzpatrick D.A."/>
            <person name="Frisvad J.C."/>
            <person name="Nielsen K.L."/>
        </authorList>
    </citation>
    <scope>NUCLEOTIDE SEQUENCE [LARGE SCALE GENOMIC DNA]</scope>
    <source>
        <strain evidence="1 2">IBT 3361</strain>
    </source>
</reference>
<evidence type="ECO:0000313" key="2">
    <source>
        <dbReference type="Proteomes" id="UP001220256"/>
    </source>
</evidence>